<proteinExistence type="predicted"/>
<dbReference type="AlphaFoldDB" id="A0A4R4JBF9"/>
<sequence>MSEVSVSEKLKNAVAQTTRNNMSSFVRLVLTRAIEEYHVPNATTQAVIHELDSGSGKSVDTIDEFWDKIFQ</sequence>
<dbReference type="EMBL" id="PUJX01000011">
    <property type="protein sequence ID" value="TDB51364.1"/>
    <property type="molecule type" value="Genomic_DNA"/>
</dbReference>
<reference evidence="1 2" key="1">
    <citation type="journal article" date="2019" name="Int. J. Syst. Evol. Microbiol.">
        <title>Photorhabdus khanii subsp. guanajuatensis subsp. nov., isolated from Heterorhabditis atacamensis, and Photorhabdus luminescens subsp. mexicana subsp. nov., isolated from Heterorhabditis mexicana entomopathogenic nematodes.</title>
        <authorList>
            <person name="Machado R.A.R."/>
            <person name="Bruno P."/>
            <person name="Arce C.C.M."/>
            <person name="Liechti N."/>
            <person name="Kohler A."/>
            <person name="Bernal J."/>
            <person name="Bruggmann R."/>
            <person name="Turlings T.C.J."/>
        </authorList>
    </citation>
    <scope>NUCLEOTIDE SEQUENCE [LARGE SCALE GENOMIC DNA]</scope>
    <source>
        <strain evidence="1 2">MEX47-22</strain>
    </source>
</reference>
<evidence type="ECO:0000313" key="1">
    <source>
        <dbReference type="EMBL" id="TDB51364.1"/>
    </source>
</evidence>
<protein>
    <recommendedName>
        <fullName evidence="3">DNA-damage-inducible protein J</fullName>
    </recommendedName>
</protein>
<organism evidence="1 2">
    <name type="scientific">Photorhabdus luminescens subsp. mexicana</name>
    <dbReference type="NCBI Taxonomy" id="2100167"/>
    <lineage>
        <taxon>Bacteria</taxon>
        <taxon>Pseudomonadati</taxon>
        <taxon>Pseudomonadota</taxon>
        <taxon>Gammaproteobacteria</taxon>
        <taxon>Enterobacterales</taxon>
        <taxon>Morganellaceae</taxon>
        <taxon>Photorhabdus</taxon>
    </lineage>
</organism>
<dbReference type="Proteomes" id="UP000295550">
    <property type="component" value="Unassembled WGS sequence"/>
</dbReference>
<accession>A0A4R4JBF9</accession>
<evidence type="ECO:0000313" key="2">
    <source>
        <dbReference type="Proteomes" id="UP000295550"/>
    </source>
</evidence>
<dbReference type="RefSeq" id="WP_132345801.1">
    <property type="nucleotide sequence ID" value="NZ_CAWOLF010000011.1"/>
</dbReference>
<comment type="caution">
    <text evidence="1">The sequence shown here is derived from an EMBL/GenBank/DDBJ whole genome shotgun (WGS) entry which is preliminary data.</text>
</comment>
<evidence type="ECO:0008006" key="3">
    <source>
        <dbReference type="Google" id="ProtNLM"/>
    </source>
</evidence>
<name>A0A4R4JBF9_PHOLU</name>
<gene>
    <name evidence="1" type="ORF">C5468_12240</name>
</gene>